<gene>
    <name evidence="11" type="ORF">F6J89_08650</name>
</gene>
<protein>
    <submittedName>
        <fullName evidence="11">Glutamine amidotransferase</fullName>
    </submittedName>
</protein>
<feature type="domain" description="Glutamine amidotransferase" evidence="8">
    <location>
        <begin position="572"/>
        <end position="731"/>
    </location>
</feature>
<dbReference type="InterPro" id="IPR006656">
    <property type="entry name" value="Mopterin_OxRdtase"/>
</dbReference>
<dbReference type="InterPro" id="IPR017926">
    <property type="entry name" value="GATASE"/>
</dbReference>
<dbReference type="InterPro" id="IPR050612">
    <property type="entry name" value="Prok_Mopterin_Oxidored"/>
</dbReference>
<dbReference type="InterPro" id="IPR009010">
    <property type="entry name" value="Asp_de-COase-like_dom_sf"/>
</dbReference>
<dbReference type="Gene3D" id="3.40.228.10">
    <property type="entry name" value="Dimethylsulfoxide Reductase, domain 2"/>
    <property type="match status" value="1"/>
</dbReference>
<keyword evidence="5" id="KW-0560">Oxidoreductase</keyword>
<keyword evidence="4" id="KW-0479">Metal-binding</keyword>
<dbReference type="GO" id="GO:0016491">
    <property type="term" value="F:oxidoreductase activity"/>
    <property type="evidence" value="ECO:0007669"/>
    <property type="project" value="UniProtKB-KW"/>
</dbReference>
<evidence type="ECO:0000313" key="11">
    <source>
        <dbReference type="EMBL" id="NER27690.1"/>
    </source>
</evidence>
<evidence type="ECO:0000256" key="3">
    <source>
        <dbReference type="ARBA" id="ARBA00022505"/>
    </source>
</evidence>
<feature type="domain" description="Molybdopterin dinucleotide-binding" evidence="10">
    <location>
        <begin position="393"/>
        <end position="494"/>
    </location>
</feature>
<dbReference type="GO" id="GO:0051536">
    <property type="term" value="F:iron-sulfur cluster binding"/>
    <property type="evidence" value="ECO:0007669"/>
    <property type="project" value="UniProtKB-KW"/>
</dbReference>
<keyword evidence="11" id="KW-0808">Transferase</keyword>
<dbReference type="InterPro" id="IPR044992">
    <property type="entry name" value="ChyE-like"/>
</dbReference>
<evidence type="ECO:0000259" key="8">
    <source>
        <dbReference type="Pfam" id="PF00117"/>
    </source>
</evidence>
<dbReference type="PROSITE" id="PS51273">
    <property type="entry name" value="GATASE_TYPE_1"/>
    <property type="match status" value="1"/>
</dbReference>
<organism evidence="11">
    <name type="scientific">Symploca sp. SIO1C4</name>
    <dbReference type="NCBI Taxonomy" id="2607765"/>
    <lineage>
        <taxon>Bacteria</taxon>
        <taxon>Bacillati</taxon>
        <taxon>Cyanobacteriota</taxon>
        <taxon>Cyanophyceae</taxon>
        <taxon>Coleofasciculales</taxon>
        <taxon>Coleofasciculaceae</taxon>
        <taxon>Symploca</taxon>
    </lineage>
</organism>
<evidence type="ECO:0000256" key="4">
    <source>
        <dbReference type="ARBA" id="ARBA00022723"/>
    </source>
</evidence>
<dbReference type="EMBL" id="JAAHFQ010000124">
    <property type="protein sequence ID" value="NER27690.1"/>
    <property type="molecule type" value="Genomic_DNA"/>
</dbReference>
<dbReference type="Gene3D" id="3.40.50.740">
    <property type="match status" value="1"/>
</dbReference>
<evidence type="ECO:0000256" key="7">
    <source>
        <dbReference type="ARBA" id="ARBA00023014"/>
    </source>
</evidence>
<dbReference type="SUPFAM" id="SSF52317">
    <property type="entry name" value="Class I glutamine amidotransferase-like"/>
    <property type="match status" value="1"/>
</dbReference>
<dbReference type="Pfam" id="PF00117">
    <property type="entry name" value="GATase"/>
    <property type="match status" value="1"/>
</dbReference>
<dbReference type="InterPro" id="IPR006657">
    <property type="entry name" value="MoPterin_dinucl-bd_dom"/>
</dbReference>
<proteinExistence type="inferred from homology"/>
<dbReference type="PANTHER" id="PTHR43742">
    <property type="entry name" value="TRIMETHYLAMINE-N-OXIDE REDUCTASE"/>
    <property type="match status" value="1"/>
</dbReference>
<comment type="similarity">
    <text evidence="2">Belongs to the prokaryotic molybdopterin-containing oxidoreductase family.</text>
</comment>
<dbReference type="InterPro" id="IPR029062">
    <property type="entry name" value="Class_I_gatase-like"/>
</dbReference>
<keyword evidence="11" id="KW-0315">Glutamine amidotransferase</keyword>
<dbReference type="AlphaFoldDB" id="A0A6B3N7V6"/>
<evidence type="ECO:0000259" key="10">
    <source>
        <dbReference type="Pfam" id="PF01568"/>
    </source>
</evidence>
<dbReference type="GO" id="GO:0043546">
    <property type="term" value="F:molybdopterin cofactor binding"/>
    <property type="evidence" value="ECO:0007669"/>
    <property type="project" value="InterPro"/>
</dbReference>
<dbReference type="PROSITE" id="PS00490">
    <property type="entry name" value="MOLYBDOPTERIN_PROK_2"/>
    <property type="match status" value="1"/>
</dbReference>
<feature type="domain" description="Molybdopterin oxidoreductase" evidence="9">
    <location>
        <begin position="4"/>
        <end position="302"/>
    </location>
</feature>
<feature type="non-terminal residue" evidence="11">
    <location>
        <position position="1"/>
    </location>
</feature>
<evidence type="ECO:0000256" key="6">
    <source>
        <dbReference type="ARBA" id="ARBA00023004"/>
    </source>
</evidence>
<evidence type="ECO:0000256" key="2">
    <source>
        <dbReference type="ARBA" id="ARBA00010312"/>
    </source>
</evidence>
<evidence type="ECO:0000256" key="1">
    <source>
        <dbReference type="ARBA" id="ARBA00001942"/>
    </source>
</evidence>
<comment type="caution">
    <text evidence="11">The sequence shown here is derived from an EMBL/GenBank/DDBJ whole genome shotgun (WGS) entry which is preliminary data.</text>
</comment>
<dbReference type="Pfam" id="PF01568">
    <property type="entry name" value="Molydop_binding"/>
    <property type="match status" value="1"/>
</dbReference>
<evidence type="ECO:0000259" key="9">
    <source>
        <dbReference type="Pfam" id="PF00384"/>
    </source>
</evidence>
<keyword evidence="6" id="KW-0408">Iron</keyword>
<reference evidence="11" key="1">
    <citation type="submission" date="2019-11" db="EMBL/GenBank/DDBJ databases">
        <title>Genomic insights into an expanded diversity of filamentous marine cyanobacteria reveals the extraordinary biosynthetic potential of Moorea and Okeania.</title>
        <authorList>
            <person name="Ferreira Leao T."/>
            <person name="Wang M."/>
            <person name="Moss N."/>
            <person name="Da Silva R."/>
            <person name="Sanders J."/>
            <person name="Nurk S."/>
            <person name="Gurevich A."/>
            <person name="Humphrey G."/>
            <person name="Reher R."/>
            <person name="Zhu Q."/>
            <person name="Belda-Ferre P."/>
            <person name="Glukhov E."/>
            <person name="Rex R."/>
            <person name="Dorrestein P.C."/>
            <person name="Knight R."/>
            <person name="Pevzner P."/>
            <person name="Gerwick W.H."/>
            <person name="Gerwick L."/>
        </authorList>
    </citation>
    <scope>NUCLEOTIDE SEQUENCE</scope>
    <source>
        <strain evidence="11">SIO1C4</strain>
    </source>
</reference>
<dbReference type="Pfam" id="PF00384">
    <property type="entry name" value="Molybdopterin"/>
    <property type="match status" value="1"/>
</dbReference>
<dbReference type="Gene3D" id="3.40.50.880">
    <property type="match status" value="1"/>
</dbReference>
<dbReference type="GO" id="GO:0046872">
    <property type="term" value="F:metal ion binding"/>
    <property type="evidence" value="ECO:0007669"/>
    <property type="project" value="UniProtKB-KW"/>
</dbReference>
<keyword evidence="3" id="KW-0500">Molybdenum</keyword>
<dbReference type="Gene3D" id="2.40.40.20">
    <property type="match status" value="1"/>
</dbReference>
<dbReference type="NCBIfam" id="NF005458">
    <property type="entry name" value="PRK07053.1"/>
    <property type="match status" value="1"/>
</dbReference>
<dbReference type="PANTHER" id="PTHR43742:SF6">
    <property type="entry name" value="OXIDOREDUCTASE YYAE-RELATED"/>
    <property type="match status" value="1"/>
</dbReference>
<dbReference type="InterPro" id="IPR006655">
    <property type="entry name" value="Mopterin_OxRdtase_prok_CS"/>
</dbReference>
<dbReference type="SUPFAM" id="SSF50692">
    <property type="entry name" value="ADC-like"/>
    <property type="match status" value="1"/>
</dbReference>
<dbReference type="GO" id="GO:0016740">
    <property type="term" value="F:transferase activity"/>
    <property type="evidence" value="ECO:0007669"/>
    <property type="project" value="UniProtKB-KW"/>
</dbReference>
<name>A0A6B3N7V6_9CYAN</name>
<evidence type="ECO:0000256" key="5">
    <source>
        <dbReference type="ARBA" id="ARBA00023002"/>
    </source>
</evidence>
<dbReference type="SUPFAM" id="SSF53706">
    <property type="entry name" value="Formate dehydrogenase/DMSO reductase, domains 1-3"/>
    <property type="match status" value="1"/>
</dbReference>
<keyword evidence="7" id="KW-0411">Iron-sulfur</keyword>
<accession>A0A6B3N7V6</accession>
<comment type="cofactor">
    <cofactor evidence="1">
        <name>Mo-bis(molybdopterin guanine dinucleotide)</name>
        <dbReference type="ChEBI" id="CHEBI:60539"/>
    </cofactor>
</comment>
<dbReference type="CDD" id="cd01741">
    <property type="entry name" value="GATase1_1"/>
    <property type="match status" value="1"/>
</dbReference>
<sequence>TAKDAACILVWGANPSACAPHAHKHWLRQAPGKVIVIDPIRHPTAAQADLHLQPFPGSDGALAFALLHVIQRQGLIDEQFLANYTLGWEEILPLLPQCTPEWGEAVTGVPANLIEKAAKIYASGPSLLWLGQGLQRQATGGNVFRACSLLPIFTGNIGKPGAGFLYLNGAENRGIDSDYIAAPHLNQGESVSISHMDLAQRLEDSVNSQVLFCWNNNIVASSPEQKRLRKALAREDLFTVSVELFATDTTDYADIVLPAASFLEFDDLVISYFNYSISAQVKATEAPGEALPNQEIFRRLAAKMEFTEPELFESDGVMITNLLKQTGTVLNFANLSKIGTVNHTAEPVIQFAQLKFPTPSGKIETVGEHFEKAGLSRTPQPFADARPTNGKLRVLSPASPWVMNSSYGNDAKIGKRLGEAEVLINPQEAHLRGLEVGNTVILSNDTGELTLKVALSEDVPCGVALVYKGRWPKLDPNRANVNVLNPGRKTDLAESSCVHSVEVEITPVSAITSRYPLQPSGHPTAGVITSGAELRSIASGTKPSVGNNILKTALCLRHVAFEDLGSFEPILENYGYQITYLEVGTNNLRAIDPLEADLLVVLGGPIGVYEVNSYPFLIDEVALLEKRLAADLPTLGLCLGSQLMAKALGAKVYPSGRKEIGWSPLILTEAGKQSPIVELAPELTPVLHWHGDTFDLPKGAIHLAASGEFQQQAFAWGKNCLGLQFHPEVTRQGLENWFIGHTAEINSTPNLSVTKLRADTQSWGAILEKQGAVFFKRWLESIEEGTPDEKNSLRNGVIITF</sequence>